<dbReference type="EMBL" id="JAUSRA010000001">
    <property type="protein sequence ID" value="MDP9794897.1"/>
    <property type="molecule type" value="Genomic_DNA"/>
</dbReference>
<gene>
    <name evidence="3" type="ORF">J2S43_003409</name>
</gene>
<evidence type="ECO:0000313" key="4">
    <source>
        <dbReference type="Proteomes" id="UP001240984"/>
    </source>
</evidence>
<dbReference type="PANTHER" id="PTHR12697">
    <property type="entry name" value="PBS LYASE HEAT-LIKE PROTEIN"/>
    <property type="match status" value="1"/>
</dbReference>
<keyword evidence="4" id="KW-1185">Reference proteome</keyword>
<feature type="transmembrane region" description="Helical" evidence="2">
    <location>
        <begin position="6"/>
        <end position="25"/>
    </location>
</feature>
<keyword evidence="2" id="KW-0472">Membrane</keyword>
<name>A0ABT9MTX5_9ACTN</name>
<dbReference type="InterPro" id="IPR021133">
    <property type="entry name" value="HEAT_type_2"/>
</dbReference>
<organism evidence="3 4">
    <name type="scientific">Catenuloplanes nepalensis</name>
    <dbReference type="NCBI Taxonomy" id="587533"/>
    <lineage>
        <taxon>Bacteria</taxon>
        <taxon>Bacillati</taxon>
        <taxon>Actinomycetota</taxon>
        <taxon>Actinomycetes</taxon>
        <taxon>Micromonosporales</taxon>
        <taxon>Micromonosporaceae</taxon>
        <taxon>Catenuloplanes</taxon>
    </lineage>
</organism>
<dbReference type="InterPro" id="IPR011989">
    <property type="entry name" value="ARM-like"/>
</dbReference>
<evidence type="ECO:0000313" key="3">
    <source>
        <dbReference type="EMBL" id="MDP9794897.1"/>
    </source>
</evidence>
<dbReference type="Pfam" id="PF13646">
    <property type="entry name" value="HEAT_2"/>
    <property type="match status" value="2"/>
</dbReference>
<reference evidence="3 4" key="1">
    <citation type="submission" date="2023-07" db="EMBL/GenBank/DDBJ databases">
        <title>Sequencing the genomes of 1000 actinobacteria strains.</title>
        <authorList>
            <person name="Klenk H.-P."/>
        </authorList>
    </citation>
    <scope>NUCLEOTIDE SEQUENCE [LARGE SCALE GENOMIC DNA]</scope>
    <source>
        <strain evidence="3 4">DSM 44710</strain>
    </source>
</reference>
<dbReference type="Gene3D" id="1.25.10.10">
    <property type="entry name" value="Leucine-rich Repeat Variant"/>
    <property type="match status" value="2"/>
</dbReference>
<dbReference type="PROSITE" id="PS50077">
    <property type="entry name" value="HEAT_REPEAT"/>
    <property type="match status" value="2"/>
</dbReference>
<evidence type="ECO:0000256" key="1">
    <source>
        <dbReference type="ARBA" id="ARBA00045876"/>
    </source>
</evidence>
<keyword evidence="2" id="KW-0812">Transmembrane</keyword>
<comment type="function">
    <text evidence="1">Catalyzes the hydroxylation of the N(6)-(4-aminobutyl)-L-lysine intermediate produced by deoxyhypusine synthase/DHPS on a critical lysine of the eukaryotic translation initiation factor 5A/eIF-5A. This is the second step of the post-translational modification of that lysine into an unusual amino acid residue named hypusine. Hypusination is unique to mature eIF-5A factor and is essential for its function.</text>
</comment>
<proteinExistence type="predicted"/>
<evidence type="ECO:0000256" key="2">
    <source>
        <dbReference type="SAM" id="Phobius"/>
    </source>
</evidence>
<protein>
    <submittedName>
        <fullName evidence="3">HEAT repeat protein</fullName>
    </submittedName>
</protein>
<dbReference type="InterPro" id="IPR004155">
    <property type="entry name" value="PBS_lyase_HEAT"/>
</dbReference>
<dbReference type="Proteomes" id="UP001240984">
    <property type="component" value="Unassembled WGS sequence"/>
</dbReference>
<dbReference type="SUPFAM" id="SSF48371">
    <property type="entry name" value="ARM repeat"/>
    <property type="match status" value="1"/>
</dbReference>
<sequence length="353" mass="37038">MTRIIIGLWLFLLAVAAAVVLVRLIRLRRARRGARLAAGPRRELLAFVADGAPADQIDVLAGLPQDLWAAAEPAAVAMLAKVRGEAHAGLVQVFRRRGVVDRALRELTRRSAVRRARAAELLGNLQASEAVPHLCRLLDDSNPEVRLVAVRALGRIGDPRAAWRLLASLARAHPLSAQMVAMALAQCGSGTEGALRAALGHPVLLVRLTTLDALGLLKAPSRSLIMLVAGVLRVDQSPEVRLAAARTLGSLGARDGVVPLLEVLDSDAASPIRAAAAKALGNIGSPIATEKLAEHVADVEYRIAHESAHALRRCGPAGLTYLQTLSMESAGVAGAHAREALAVAGLSTAAPHE</sequence>
<comment type="caution">
    <text evidence="3">The sequence shown here is derived from an EMBL/GenBank/DDBJ whole genome shotgun (WGS) entry which is preliminary data.</text>
</comment>
<keyword evidence="2" id="KW-1133">Transmembrane helix</keyword>
<dbReference type="RefSeq" id="WP_306830262.1">
    <property type="nucleotide sequence ID" value="NZ_JAUSRA010000001.1"/>
</dbReference>
<accession>A0ABT9MTX5</accession>
<dbReference type="InterPro" id="IPR016024">
    <property type="entry name" value="ARM-type_fold"/>
</dbReference>
<dbReference type="PANTHER" id="PTHR12697:SF5">
    <property type="entry name" value="DEOXYHYPUSINE HYDROXYLASE"/>
    <property type="match status" value="1"/>
</dbReference>
<dbReference type="SMART" id="SM00567">
    <property type="entry name" value="EZ_HEAT"/>
    <property type="match status" value="4"/>
</dbReference>